<keyword evidence="4" id="KW-0479">Metal-binding</keyword>
<reference evidence="6 7" key="1">
    <citation type="submission" date="2019-04" db="EMBL/GenBank/DDBJ databases">
        <authorList>
            <person name="Van Vliet M D."/>
        </authorList>
    </citation>
    <scope>NUCLEOTIDE SEQUENCE [LARGE SCALE GENOMIC DNA]</scope>
    <source>
        <strain evidence="6 7">F21</strain>
    </source>
</reference>
<keyword evidence="5" id="KW-0460">Magnesium</keyword>
<evidence type="ECO:0000256" key="3">
    <source>
        <dbReference type="ARBA" id="ARBA00022679"/>
    </source>
</evidence>
<gene>
    <name evidence="6" type="ORF">SCARR_03831</name>
</gene>
<dbReference type="PANTHER" id="PTHR12001">
    <property type="entry name" value="GERANYLGERANYL PYROPHOSPHATE SYNTHASE"/>
    <property type="match status" value="1"/>
</dbReference>
<evidence type="ECO:0000313" key="7">
    <source>
        <dbReference type="Proteomes" id="UP000346198"/>
    </source>
</evidence>
<evidence type="ECO:0000256" key="5">
    <source>
        <dbReference type="ARBA" id="ARBA00022842"/>
    </source>
</evidence>
<dbReference type="InterPro" id="IPR000092">
    <property type="entry name" value="Polyprenyl_synt"/>
</dbReference>
<evidence type="ECO:0000256" key="4">
    <source>
        <dbReference type="ARBA" id="ARBA00022723"/>
    </source>
</evidence>
<dbReference type="Gene3D" id="1.10.600.10">
    <property type="entry name" value="Farnesyl Diphosphate Synthase"/>
    <property type="match status" value="1"/>
</dbReference>
<evidence type="ECO:0000256" key="1">
    <source>
        <dbReference type="ARBA" id="ARBA00001946"/>
    </source>
</evidence>
<sequence>MEKTKPEYGVPAERAQRSEVEQAVADYAAANRLVPPLSMEELRDHAALLTPDSSLLDYVMVLLNNEVWHDTVASIPYSRRLLLLPQCLRNFTDCPAQLDEFGLLCEECGRCSIGELQALAEDLGYVVLVAEGSTVVSKLLEGGKVDAVVGVSCLNALEKSFPHMADGAIPGLAIPLTVDGCVNTEMDIDHVRAAIRLKSSKPWKNQVDTETIRETVDGWFAASNDWNAETATERIAYDWLLKDGKRWRPFLLACTYSALNEGTTDFPDDVRRLAIAVECFHKASLAHDDIEDDDDLRYGEPTLHKQYGVPVALNAGDLLVGEGYRWIASVESRTAELVRIAAENHRTLCVGQGEELYGISQNQAFSADQIIEIFRHKTAPAFGVSLLLGAVAAGGGEDLLETLQAFSESLGVAYQIRDDLEEYKAGEAKDLRASMLLALANDLVKTEGSVPYSSNYEITGLTPQLRNQLDELMVVEKAAQLLEHYKNEAVRELNPLQNAMLKTLLRRVASKMLDGS</sequence>
<dbReference type="SUPFAM" id="SSF48576">
    <property type="entry name" value="Terpenoid synthases"/>
    <property type="match status" value="1"/>
</dbReference>
<evidence type="ECO:0000256" key="2">
    <source>
        <dbReference type="ARBA" id="ARBA00006706"/>
    </source>
</evidence>
<dbReference type="RefSeq" id="WP_136063194.1">
    <property type="nucleotide sequence ID" value="NZ_CAAHFH010000002.1"/>
</dbReference>
<protein>
    <submittedName>
        <fullName evidence="6">Farnesyl diphosphate synthase</fullName>
    </submittedName>
</protein>
<dbReference type="InterPro" id="IPR008949">
    <property type="entry name" value="Isoprenoid_synthase_dom_sf"/>
</dbReference>
<evidence type="ECO:0000313" key="6">
    <source>
        <dbReference type="EMBL" id="VGO21756.1"/>
    </source>
</evidence>
<dbReference type="Pfam" id="PF01976">
    <property type="entry name" value="DUF116"/>
    <property type="match status" value="1"/>
</dbReference>
<name>A0A6C2US53_9BACT</name>
<keyword evidence="7" id="KW-1185">Reference proteome</keyword>
<proteinExistence type="inferred from homology"/>
<dbReference type="AlphaFoldDB" id="A0A6C2US53"/>
<dbReference type="PANTHER" id="PTHR12001:SF69">
    <property type="entry name" value="ALL TRANS-POLYPRENYL-DIPHOSPHATE SYNTHASE PDSS1"/>
    <property type="match status" value="1"/>
</dbReference>
<dbReference type="GO" id="GO:0004659">
    <property type="term" value="F:prenyltransferase activity"/>
    <property type="evidence" value="ECO:0007669"/>
    <property type="project" value="InterPro"/>
</dbReference>
<keyword evidence="3" id="KW-0808">Transferase</keyword>
<organism evidence="6 7">
    <name type="scientific">Pontiella sulfatireligans</name>
    <dbReference type="NCBI Taxonomy" id="2750658"/>
    <lineage>
        <taxon>Bacteria</taxon>
        <taxon>Pseudomonadati</taxon>
        <taxon>Kiritimatiellota</taxon>
        <taxon>Kiritimatiellia</taxon>
        <taxon>Kiritimatiellales</taxon>
        <taxon>Pontiellaceae</taxon>
        <taxon>Pontiella</taxon>
    </lineage>
</organism>
<dbReference type="GO" id="GO:0008299">
    <property type="term" value="P:isoprenoid biosynthetic process"/>
    <property type="evidence" value="ECO:0007669"/>
    <property type="project" value="InterPro"/>
</dbReference>
<dbReference type="InterPro" id="IPR002829">
    <property type="entry name" value="DUF116"/>
</dbReference>
<comment type="similarity">
    <text evidence="2">Belongs to the FPP/GGPP synthase family.</text>
</comment>
<accession>A0A6C2US53</accession>
<dbReference type="EMBL" id="CAAHFH010000002">
    <property type="protein sequence ID" value="VGO21756.1"/>
    <property type="molecule type" value="Genomic_DNA"/>
</dbReference>
<dbReference type="GO" id="GO:0046872">
    <property type="term" value="F:metal ion binding"/>
    <property type="evidence" value="ECO:0007669"/>
    <property type="project" value="UniProtKB-KW"/>
</dbReference>
<dbReference type="SFLD" id="SFLDS00005">
    <property type="entry name" value="Isoprenoid_Synthase_Type_I"/>
    <property type="match status" value="1"/>
</dbReference>
<comment type="cofactor">
    <cofactor evidence="1">
        <name>Mg(2+)</name>
        <dbReference type="ChEBI" id="CHEBI:18420"/>
    </cofactor>
</comment>
<dbReference type="Proteomes" id="UP000346198">
    <property type="component" value="Unassembled WGS sequence"/>
</dbReference>
<dbReference type="Pfam" id="PF00348">
    <property type="entry name" value="polyprenyl_synt"/>
    <property type="match status" value="1"/>
</dbReference>